<organism evidence="4">
    <name type="scientific">uncultured marine microorganism HF4000_009L19</name>
    <dbReference type="NCBI Taxonomy" id="455516"/>
    <lineage>
        <taxon>unclassified sequences</taxon>
        <taxon>environmental samples</taxon>
    </lineage>
</organism>
<reference evidence="4" key="1">
    <citation type="journal article" date="2008" name="ISME J.">
        <title>Genomic patterns of recombination, clonal divergence and environment in marine microbial populations.</title>
        <authorList>
            <person name="Konstantinidis K.T."/>
            <person name="Delong E.F."/>
        </authorList>
    </citation>
    <scope>NUCLEOTIDE SEQUENCE</scope>
</reference>
<dbReference type="PANTHER" id="PTHR10680">
    <property type="entry name" value="PEPTIDYL-GLYCINE ALPHA-AMIDATING MONOOXYGENASE"/>
    <property type="match status" value="1"/>
</dbReference>
<keyword evidence="3" id="KW-0325">Glycoprotein</keyword>
<protein>
    <submittedName>
        <fullName evidence="4">Putative NHL repeat protein</fullName>
    </submittedName>
</protein>
<dbReference type="Pfam" id="PF01436">
    <property type="entry name" value="NHL"/>
    <property type="match status" value="1"/>
</dbReference>
<sequence>MSIGITRGSIRVEQEGRAHMRDDLVLASGCWTRRGTGVGFAGYAGVMMLAVGLAGCDDTTPTLEVPGLPGAAPASMADGFQVDPFWPKPLPEGWLLGNVVGVATDSGDNVWIIHRPGSQAGAGETPPVIAFDPAGNVVQSWGAPGDGYDWGTQTHGIHVDHQDNVWVGFGGGLPYDPTSPTTTDNALVLKFTPAGEFLLQIGDFGRGTEGSSSTEFLGQPTDIFVDPQTDEVYISDGYTNRRVIVFDANTGEHKRLWGAYGNTPDDGPMPRFSRDSELPPQFSTPHCVAGAADGLVYVCDRGNQRIQVFNTDGTFVAERLIEARLGAGRVGGTPWDLAFSRDPEHRFLFVVDGGGHAVHTLARDSLEVVASFGRRGRWAGQFESPHSLALDSQGNLFVGETLDGRRVQKFVPK</sequence>
<keyword evidence="2" id="KW-0677">Repeat</keyword>
<evidence type="ECO:0000313" key="4">
    <source>
        <dbReference type="EMBL" id="ABZ06405.1"/>
    </source>
</evidence>
<evidence type="ECO:0000256" key="2">
    <source>
        <dbReference type="ARBA" id="ARBA00022737"/>
    </source>
</evidence>
<keyword evidence="1" id="KW-0732">Signal</keyword>
<dbReference type="PROSITE" id="PS51125">
    <property type="entry name" value="NHL"/>
    <property type="match status" value="2"/>
</dbReference>
<gene>
    <name evidence="4" type="ORF">ALOHA_HF4000009L19ctg1g2</name>
</gene>
<dbReference type="SUPFAM" id="SSF63829">
    <property type="entry name" value="Calcium-dependent phosphotriesterase"/>
    <property type="match status" value="1"/>
</dbReference>
<name>B3T1E6_9ZZZZ</name>
<dbReference type="EMBL" id="EU016575">
    <property type="protein sequence ID" value="ABZ06405.1"/>
    <property type="molecule type" value="Genomic_DNA"/>
</dbReference>
<evidence type="ECO:0000256" key="1">
    <source>
        <dbReference type="ARBA" id="ARBA00022729"/>
    </source>
</evidence>
<proteinExistence type="predicted"/>
<dbReference type="InterPro" id="IPR011042">
    <property type="entry name" value="6-blade_b-propeller_TolB-like"/>
</dbReference>
<evidence type="ECO:0000256" key="3">
    <source>
        <dbReference type="ARBA" id="ARBA00023180"/>
    </source>
</evidence>
<dbReference type="InterPro" id="IPR001258">
    <property type="entry name" value="NHL_repeat"/>
</dbReference>
<accession>B3T1E6</accession>
<dbReference type="Gene3D" id="2.120.10.30">
    <property type="entry name" value="TolB, C-terminal domain"/>
    <property type="match status" value="1"/>
</dbReference>
<dbReference type="AlphaFoldDB" id="B3T1E6"/>
<dbReference type="PANTHER" id="PTHR10680:SF14">
    <property type="entry name" value="PEPTIDYL-GLYCINE ALPHA-AMIDATING MONOOXYGENASE"/>
    <property type="match status" value="1"/>
</dbReference>